<dbReference type="PANTHER" id="PTHR46986">
    <property type="entry name" value="ENDORIBONUCLEASE YBEY, CHLOROPLASTIC"/>
    <property type="match status" value="1"/>
</dbReference>
<dbReference type="EC" id="3.1.-.-" evidence="7"/>
<dbReference type="GO" id="GO:0004222">
    <property type="term" value="F:metalloendopeptidase activity"/>
    <property type="evidence" value="ECO:0007669"/>
    <property type="project" value="InterPro"/>
</dbReference>
<keyword evidence="5 7" id="KW-0378">Hydrolase</keyword>
<name>A0A379MNS1_9BACT</name>
<dbReference type="GO" id="GO:0004521">
    <property type="term" value="F:RNA endonuclease activity"/>
    <property type="evidence" value="ECO:0007669"/>
    <property type="project" value="UniProtKB-UniRule"/>
</dbReference>
<accession>A0A379MNS1</accession>
<protein>
    <recommendedName>
        <fullName evidence="7">Endoribonuclease YbeY</fullName>
        <ecNumber evidence="7">3.1.-.-</ecNumber>
    </recommendedName>
</protein>
<dbReference type="EMBL" id="UGVL01000001">
    <property type="protein sequence ID" value="SUE33096.1"/>
    <property type="molecule type" value="Genomic_DNA"/>
</dbReference>
<evidence type="ECO:0000256" key="7">
    <source>
        <dbReference type="HAMAP-Rule" id="MF_00009"/>
    </source>
</evidence>
<dbReference type="HAMAP" id="MF_00009">
    <property type="entry name" value="Endoribonucl_YbeY"/>
    <property type="match status" value="1"/>
</dbReference>
<dbReference type="GO" id="GO:0006364">
    <property type="term" value="P:rRNA processing"/>
    <property type="evidence" value="ECO:0007669"/>
    <property type="project" value="UniProtKB-UniRule"/>
</dbReference>
<comment type="subcellular location">
    <subcellularLocation>
        <location evidence="7">Cytoplasm</location>
    </subcellularLocation>
</comment>
<evidence type="ECO:0000313" key="9">
    <source>
        <dbReference type="Proteomes" id="UP000255233"/>
    </source>
</evidence>
<sequence length="150" mass="17216">MAITFNSEDTKFNIDGRKRETAAWMRAAVREEGFAAGEINVIFCSDPYLLEINRQYLRHDYFTDIITFDYCENGVLSGDLFISVDTVKGNAEEYGVMFHVELLRVIIHGVMHLAGYKDKTDPDAAKMRERENHYLAQAPEGLLEGVVYRR</sequence>
<keyword evidence="6 7" id="KW-0862">Zinc</keyword>
<dbReference type="Pfam" id="PF02130">
    <property type="entry name" value="YbeY"/>
    <property type="match status" value="1"/>
</dbReference>
<gene>
    <name evidence="7" type="primary">ybeY</name>
    <name evidence="8" type="ORF">NCTC11190_00291</name>
</gene>
<keyword evidence="7" id="KW-0690">Ribosome biogenesis</keyword>
<comment type="similarity">
    <text evidence="1 7">Belongs to the endoribonuclease YbeY family.</text>
</comment>
<dbReference type="RefSeq" id="WP_051214387.1">
    <property type="nucleotide sequence ID" value="NZ_CANTWR010000010.1"/>
</dbReference>
<reference evidence="8 9" key="1">
    <citation type="submission" date="2018-06" db="EMBL/GenBank/DDBJ databases">
        <authorList>
            <consortium name="Pathogen Informatics"/>
            <person name="Doyle S."/>
        </authorList>
    </citation>
    <scope>NUCLEOTIDE SEQUENCE [LARGE SCALE GENOMIC DNA]</scope>
    <source>
        <strain evidence="8 9">NCTC11190</strain>
    </source>
</reference>
<evidence type="ECO:0000256" key="1">
    <source>
        <dbReference type="ARBA" id="ARBA00010875"/>
    </source>
</evidence>
<dbReference type="InterPro" id="IPR023091">
    <property type="entry name" value="MetalPrtase_cat_dom_sf_prd"/>
</dbReference>
<keyword evidence="4 7" id="KW-0255">Endonuclease</keyword>
<dbReference type="SUPFAM" id="SSF55486">
    <property type="entry name" value="Metalloproteases ('zincins'), catalytic domain"/>
    <property type="match status" value="1"/>
</dbReference>
<comment type="cofactor">
    <cofactor evidence="7">
        <name>Zn(2+)</name>
        <dbReference type="ChEBI" id="CHEBI:29105"/>
    </cofactor>
    <text evidence="7">Binds 1 zinc ion.</text>
</comment>
<evidence type="ECO:0000256" key="5">
    <source>
        <dbReference type="ARBA" id="ARBA00022801"/>
    </source>
</evidence>
<feature type="binding site" evidence="7">
    <location>
        <position position="112"/>
    </location>
    <ligand>
        <name>Zn(2+)</name>
        <dbReference type="ChEBI" id="CHEBI:29105"/>
        <note>catalytic</note>
    </ligand>
</feature>
<dbReference type="AlphaFoldDB" id="A0A379MNS1"/>
<evidence type="ECO:0000313" key="8">
    <source>
        <dbReference type="EMBL" id="SUE33096.1"/>
    </source>
</evidence>
<keyword evidence="2 7" id="KW-0540">Nuclease</keyword>
<feature type="binding site" evidence="7">
    <location>
        <position position="108"/>
    </location>
    <ligand>
        <name>Zn(2+)</name>
        <dbReference type="ChEBI" id="CHEBI:29105"/>
        <note>catalytic</note>
    </ligand>
</feature>
<keyword evidence="3 7" id="KW-0479">Metal-binding</keyword>
<dbReference type="GO" id="GO:0008270">
    <property type="term" value="F:zinc ion binding"/>
    <property type="evidence" value="ECO:0007669"/>
    <property type="project" value="UniProtKB-UniRule"/>
</dbReference>
<dbReference type="GO" id="GO:0005737">
    <property type="term" value="C:cytoplasm"/>
    <property type="evidence" value="ECO:0007669"/>
    <property type="project" value="UniProtKB-SubCell"/>
</dbReference>
<dbReference type="Proteomes" id="UP000255233">
    <property type="component" value="Unassembled WGS sequence"/>
</dbReference>
<dbReference type="InterPro" id="IPR002036">
    <property type="entry name" value="YbeY"/>
</dbReference>
<keyword evidence="7" id="KW-0698">rRNA processing</keyword>
<dbReference type="NCBIfam" id="TIGR00043">
    <property type="entry name" value="rRNA maturation RNase YbeY"/>
    <property type="match status" value="1"/>
</dbReference>
<keyword evidence="9" id="KW-1185">Reference proteome</keyword>
<dbReference type="Gene3D" id="3.40.390.30">
    <property type="entry name" value="Metalloproteases ('zincins'), catalytic domain"/>
    <property type="match status" value="1"/>
</dbReference>
<dbReference type="OrthoDB" id="9811984at2"/>
<proteinExistence type="inferred from homology"/>
<evidence type="ECO:0000256" key="6">
    <source>
        <dbReference type="ARBA" id="ARBA00022833"/>
    </source>
</evidence>
<evidence type="ECO:0000256" key="2">
    <source>
        <dbReference type="ARBA" id="ARBA00022722"/>
    </source>
</evidence>
<keyword evidence="7" id="KW-0963">Cytoplasm</keyword>
<dbReference type="PANTHER" id="PTHR46986:SF1">
    <property type="entry name" value="ENDORIBONUCLEASE YBEY, CHLOROPLASTIC"/>
    <property type="match status" value="1"/>
</dbReference>
<organism evidence="8 9">
    <name type="scientific">Rikenella microfusus</name>
    <dbReference type="NCBI Taxonomy" id="28139"/>
    <lineage>
        <taxon>Bacteria</taxon>
        <taxon>Pseudomonadati</taxon>
        <taxon>Bacteroidota</taxon>
        <taxon>Bacteroidia</taxon>
        <taxon>Bacteroidales</taxon>
        <taxon>Rikenellaceae</taxon>
        <taxon>Rikenella</taxon>
    </lineage>
</organism>
<feature type="binding site" evidence="7">
    <location>
        <position position="118"/>
    </location>
    <ligand>
        <name>Zn(2+)</name>
        <dbReference type="ChEBI" id="CHEBI:29105"/>
        <note>catalytic</note>
    </ligand>
</feature>
<comment type="function">
    <text evidence="7">Single strand-specific metallo-endoribonuclease involved in late-stage 70S ribosome quality control and in maturation of the 3' terminus of the 16S rRNA.</text>
</comment>
<dbReference type="STRING" id="880526.GCA_000427365_01152"/>
<evidence type="ECO:0000256" key="4">
    <source>
        <dbReference type="ARBA" id="ARBA00022759"/>
    </source>
</evidence>
<evidence type="ECO:0000256" key="3">
    <source>
        <dbReference type="ARBA" id="ARBA00022723"/>
    </source>
</evidence>